<dbReference type="EC" id="3.6.1.7" evidence="9"/>
<dbReference type="InterPro" id="IPR006070">
    <property type="entry name" value="Sua5-like_dom"/>
</dbReference>
<evidence type="ECO:0000256" key="2">
    <source>
        <dbReference type="ARBA" id="ARBA00006018"/>
    </source>
</evidence>
<evidence type="ECO:0000313" key="13">
    <source>
        <dbReference type="Proteomes" id="UP000471293"/>
    </source>
</evidence>
<feature type="active site" evidence="9">
    <location>
        <position position="97"/>
    </location>
</feature>
<dbReference type="PROSITE" id="PS51163">
    <property type="entry name" value="YRDC"/>
    <property type="match status" value="1"/>
</dbReference>
<dbReference type="PIRSF" id="PIRSF006256">
    <property type="entry name" value="CMPcnvr_hdrg_mat"/>
    <property type="match status" value="1"/>
</dbReference>
<evidence type="ECO:0000259" key="10">
    <source>
        <dbReference type="PROSITE" id="PS51160"/>
    </source>
</evidence>
<dbReference type="InterPro" id="IPR011125">
    <property type="entry name" value="Znf_HypF"/>
</dbReference>
<dbReference type="GO" id="GO:0051604">
    <property type="term" value="P:protein maturation"/>
    <property type="evidence" value="ECO:0007669"/>
    <property type="project" value="TreeGrafter"/>
</dbReference>
<feature type="active site" evidence="9">
    <location>
        <position position="115"/>
    </location>
</feature>
<dbReference type="InterPro" id="IPR019812">
    <property type="entry name" value="Hydgase_assmbl_chp_CS"/>
</dbReference>
<evidence type="ECO:0000256" key="5">
    <source>
        <dbReference type="ARBA" id="ARBA00022723"/>
    </source>
</evidence>
<dbReference type="PROSITE" id="PS01097">
    <property type="entry name" value="HUPF_HYPC"/>
    <property type="match status" value="1"/>
</dbReference>
<dbReference type="Gene3D" id="3.90.870.50">
    <property type="match status" value="1"/>
</dbReference>
<dbReference type="GO" id="GO:0016874">
    <property type="term" value="F:ligase activity"/>
    <property type="evidence" value="ECO:0007669"/>
    <property type="project" value="UniProtKB-KW"/>
</dbReference>
<dbReference type="InterPro" id="IPR004421">
    <property type="entry name" value="Carbamoyltransferase_HypF"/>
</dbReference>
<dbReference type="Gene3D" id="3.30.110.120">
    <property type="match status" value="1"/>
</dbReference>
<comment type="catalytic activity">
    <reaction evidence="8">
        <text>C-terminal L-cysteinyl-[HypE protein] + carbamoyl phosphate + ATP + H2O = C-terminal S-carboxamide-L-cysteinyl-[HypE protein] + AMP + phosphate + diphosphate + H(+)</text>
        <dbReference type="Rhea" id="RHEA:55636"/>
        <dbReference type="Rhea" id="RHEA-COMP:14247"/>
        <dbReference type="Rhea" id="RHEA-COMP:14392"/>
        <dbReference type="ChEBI" id="CHEBI:15377"/>
        <dbReference type="ChEBI" id="CHEBI:15378"/>
        <dbReference type="ChEBI" id="CHEBI:30616"/>
        <dbReference type="ChEBI" id="CHEBI:33019"/>
        <dbReference type="ChEBI" id="CHEBI:43474"/>
        <dbReference type="ChEBI" id="CHEBI:58228"/>
        <dbReference type="ChEBI" id="CHEBI:76913"/>
        <dbReference type="ChEBI" id="CHEBI:139126"/>
        <dbReference type="ChEBI" id="CHEBI:456215"/>
    </reaction>
</comment>
<evidence type="ECO:0000259" key="11">
    <source>
        <dbReference type="PROSITE" id="PS51163"/>
    </source>
</evidence>
<evidence type="ECO:0000256" key="3">
    <source>
        <dbReference type="ARBA" id="ARBA00008097"/>
    </source>
</evidence>
<dbReference type="PROSITE" id="PS00150">
    <property type="entry name" value="ACYLPHOSPHATASE_1"/>
    <property type="match status" value="1"/>
</dbReference>
<evidence type="ECO:0000256" key="8">
    <source>
        <dbReference type="ARBA" id="ARBA00048220"/>
    </source>
</evidence>
<dbReference type="Pfam" id="PF07503">
    <property type="entry name" value="zf-HYPF"/>
    <property type="match status" value="2"/>
</dbReference>
<dbReference type="Pfam" id="PF22521">
    <property type="entry name" value="HypF_C_2"/>
    <property type="match status" value="1"/>
</dbReference>
<dbReference type="Gene3D" id="3.30.420.40">
    <property type="match status" value="1"/>
</dbReference>
<comment type="caution">
    <text evidence="12">The sequence shown here is derived from an EMBL/GenBank/DDBJ whole genome shotgun (WGS) entry which is preliminary data.</text>
</comment>
<evidence type="ECO:0000256" key="4">
    <source>
        <dbReference type="ARBA" id="ARBA00022598"/>
    </source>
</evidence>
<dbReference type="Pfam" id="PF00708">
    <property type="entry name" value="Acylphosphatase"/>
    <property type="match status" value="1"/>
</dbReference>
<dbReference type="Pfam" id="PF01455">
    <property type="entry name" value="HupF_HypC"/>
    <property type="match status" value="1"/>
</dbReference>
<evidence type="ECO:0000256" key="1">
    <source>
        <dbReference type="ARBA" id="ARBA00004711"/>
    </source>
</evidence>
<dbReference type="AlphaFoldDB" id="A0A6N9U2X1"/>
<dbReference type="Proteomes" id="UP000471293">
    <property type="component" value="Unassembled WGS sequence"/>
</dbReference>
<comment type="similarity">
    <text evidence="2">Belongs to the HupF/HypC family.</text>
</comment>
<comment type="pathway">
    <text evidence="1">Protein modification; [NiFe] hydrogenase maturation.</text>
</comment>
<protein>
    <recommendedName>
        <fullName evidence="9">acylphosphatase</fullName>
        <ecNumber evidence="9">3.6.1.7</ecNumber>
    </recommendedName>
</protein>
<dbReference type="PROSITE" id="PS51160">
    <property type="entry name" value="ACYLPHOSPHATASE_3"/>
    <property type="match status" value="1"/>
</dbReference>
<dbReference type="Pfam" id="PF01300">
    <property type="entry name" value="Sua5_yciO_yrdC"/>
    <property type="match status" value="1"/>
</dbReference>
<keyword evidence="5" id="KW-0479">Metal-binding</keyword>
<comment type="similarity">
    <text evidence="3">Belongs to the carbamoyltransferase HypF family.</text>
</comment>
<dbReference type="Gene3D" id="3.30.420.360">
    <property type="match status" value="1"/>
</dbReference>
<dbReference type="NCBIfam" id="TIGR00143">
    <property type="entry name" value="hypF"/>
    <property type="match status" value="1"/>
</dbReference>
<sequence length="851" mass="90008">MCLGIPGRVVEIVDGYAGQLALVDVEGARRRVNIGMLDQAPADGDWVLLHMGFAVEVIDRAKAREALAGLEMMGQARTRRIRRGFEVRGVVQGVGFRPFVYVTASELMLAGRVTNTGAGVVAEVEGAPEAVEEFGRRLVADAPPLAIVEDVRAFDQPPTGATEFTIEASTGGGRARTLVSPDIATCQACLDEMRDPADRRHRHPFITCTHCGPRFTIVTGTPYDRAATTMAGFPMCEDCRAEYEDPADRRFHAQPIACHACGPRLELVRTDTAVPVTGEDALRGARELLAAGRIVAVKGLGGYHLACDARNDDAVRELRRRKRRGDKPFAVMVSGLATAGELVTLTDDEEALLTGARRPIVLLPRRPATGTSGGVSPSVAPGNPDLGVMLPYTPVHVLLFGTGDDPPGPDALVMTSANLSGEPIVTGDAEALAELAPLVDAWLRHDREIHVPCDDSVSRFVAGAELPVRRSRGYAPLPLALPFDVPPTLAVGADLKNTCALGEGRYAWVSQHIGDMDAPATVEALTRTEERLERLTGVTPGQLVTDPHPGYRSGTWAREHARGRPVRTVQHHHAHIASVMGEHGLGPDESVIGIAFDGTGQGTDGAAWGGEALIAGYKSFSRAGHLGYVPLAGGDASVLRPYRMALAHLRAAGIGWDEELPAVRACPPRERDVLAHQFGTGFGCVPTSGMGRLFDAVASLAGVRHTVDHEAQAAVELEGLARAAGAEASAPRDRYAFGLPSATSQEQVVADPGPVVRAVVRDVRAGVAPEVIAARFHASVAGLVARFAEICRERTGLGVVALGGGVFQNAVLLDAAHRLLTERGFTVLRPRLLPPNDGGIAFGQLLVAASG</sequence>
<dbReference type="PANTHER" id="PTHR42959:SF1">
    <property type="entry name" value="CARBAMOYLTRANSFERASE HYPF"/>
    <property type="match status" value="1"/>
</dbReference>
<dbReference type="SUPFAM" id="SSF55821">
    <property type="entry name" value="YrdC/RibB"/>
    <property type="match status" value="1"/>
</dbReference>
<dbReference type="InterPro" id="IPR055128">
    <property type="entry name" value="HypF_C_2"/>
</dbReference>
<name>A0A6N9U2X1_STRHA</name>
<dbReference type="GO" id="GO:0003725">
    <property type="term" value="F:double-stranded RNA binding"/>
    <property type="evidence" value="ECO:0007669"/>
    <property type="project" value="InterPro"/>
</dbReference>
<dbReference type="Gene3D" id="2.30.30.140">
    <property type="match status" value="1"/>
</dbReference>
<dbReference type="UniPathway" id="UPA00335"/>
<keyword evidence="12" id="KW-0808">Transferase</keyword>
<keyword evidence="4" id="KW-0436">Ligase</keyword>
<dbReference type="SUPFAM" id="SSF54975">
    <property type="entry name" value="Acylphosphatase/BLUF domain-like"/>
    <property type="match status" value="1"/>
</dbReference>
<evidence type="ECO:0000313" key="12">
    <source>
        <dbReference type="EMBL" id="NEA15195.1"/>
    </source>
</evidence>
<evidence type="ECO:0000256" key="6">
    <source>
        <dbReference type="ARBA" id="ARBA00022771"/>
    </source>
</evidence>
<dbReference type="InterPro" id="IPR017968">
    <property type="entry name" value="Acylphosphatase_CS"/>
</dbReference>
<dbReference type="GO" id="GO:0016743">
    <property type="term" value="F:carboxyl- or carbamoyltransferase activity"/>
    <property type="evidence" value="ECO:0007669"/>
    <property type="project" value="InterPro"/>
</dbReference>
<keyword evidence="6" id="KW-0863">Zinc-finger</keyword>
<dbReference type="InterPro" id="IPR041440">
    <property type="entry name" value="HypF_C"/>
</dbReference>
<dbReference type="InterPro" id="IPR051060">
    <property type="entry name" value="Carbamoyltrans_HypF-like"/>
</dbReference>
<dbReference type="RefSeq" id="WP_164342974.1">
    <property type="nucleotide sequence ID" value="NZ_JAAGLQ010000139.1"/>
</dbReference>
<dbReference type="PRINTS" id="PR00445">
    <property type="entry name" value="HUPFHYPC"/>
</dbReference>
<gene>
    <name evidence="12" type="primary">hypF</name>
    <name evidence="12" type="ORF">G3I29_06565</name>
</gene>
<dbReference type="InterPro" id="IPR017945">
    <property type="entry name" value="DHBP_synth_RibB-like_a/b_dom"/>
</dbReference>
<feature type="domain" description="YrdC-like" evidence="11">
    <location>
        <begin position="279"/>
        <end position="473"/>
    </location>
</feature>
<keyword evidence="7" id="KW-0862">Zinc</keyword>
<dbReference type="GO" id="GO:0008270">
    <property type="term" value="F:zinc ion binding"/>
    <property type="evidence" value="ECO:0007669"/>
    <property type="project" value="UniProtKB-KW"/>
</dbReference>
<feature type="domain" description="Acylphosphatase-like" evidence="10">
    <location>
        <begin position="82"/>
        <end position="168"/>
    </location>
</feature>
<dbReference type="GO" id="GO:0003998">
    <property type="term" value="F:acylphosphatase activity"/>
    <property type="evidence" value="ECO:0007669"/>
    <property type="project" value="UniProtKB-EC"/>
</dbReference>
<dbReference type="Pfam" id="PF17788">
    <property type="entry name" value="HypF_C"/>
    <property type="match status" value="1"/>
</dbReference>
<accession>A0A6N9U2X1</accession>
<keyword evidence="9" id="KW-0378">Hydrolase</keyword>
<reference evidence="12 13" key="1">
    <citation type="submission" date="2020-01" db="EMBL/GenBank/DDBJ databases">
        <title>Insect and environment-associated Actinomycetes.</title>
        <authorList>
            <person name="Currrie C."/>
            <person name="Chevrette M."/>
            <person name="Carlson C."/>
            <person name="Stubbendieck R."/>
            <person name="Wendt-Pienkowski E."/>
        </authorList>
    </citation>
    <scope>NUCLEOTIDE SEQUENCE [LARGE SCALE GENOMIC DNA]</scope>
    <source>
        <strain evidence="12 13">SID11342</strain>
    </source>
</reference>
<dbReference type="InterPro" id="IPR001109">
    <property type="entry name" value="Hydrogenase_HupF/HypC"/>
</dbReference>
<evidence type="ECO:0000256" key="9">
    <source>
        <dbReference type="PROSITE-ProRule" id="PRU00520"/>
    </source>
</evidence>
<organism evidence="12 13">
    <name type="scientific">Streptomyces halstedii</name>
    <dbReference type="NCBI Taxonomy" id="1944"/>
    <lineage>
        <taxon>Bacteria</taxon>
        <taxon>Bacillati</taxon>
        <taxon>Actinomycetota</taxon>
        <taxon>Actinomycetes</taxon>
        <taxon>Kitasatosporales</taxon>
        <taxon>Streptomycetaceae</taxon>
        <taxon>Streptomyces</taxon>
    </lineage>
</organism>
<proteinExistence type="inferred from homology"/>
<dbReference type="NCBIfam" id="TIGR00074">
    <property type="entry name" value="hypC_hupF"/>
    <property type="match status" value="1"/>
</dbReference>
<evidence type="ECO:0000256" key="7">
    <source>
        <dbReference type="ARBA" id="ARBA00022833"/>
    </source>
</evidence>
<dbReference type="EMBL" id="JAAGLQ010000139">
    <property type="protein sequence ID" value="NEA15195.1"/>
    <property type="molecule type" value="Genomic_DNA"/>
</dbReference>
<comment type="catalytic activity">
    <reaction evidence="9">
        <text>an acyl phosphate + H2O = a carboxylate + phosphate + H(+)</text>
        <dbReference type="Rhea" id="RHEA:14965"/>
        <dbReference type="ChEBI" id="CHEBI:15377"/>
        <dbReference type="ChEBI" id="CHEBI:15378"/>
        <dbReference type="ChEBI" id="CHEBI:29067"/>
        <dbReference type="ChEBI" id="CHEBI:43474"/>
        <dbReference type="ChEBI" id="CHEBI:59918"/>
        <dbReference type="EC" id="3.6.1.7"/>
    </reaction>
</comment>
<dbReference type="PANTHER" id="PTHR42959">
    <property type="entry name" value="CARBAMOYLTRANSFERASE"/>
    <property type="match status" value="1"/>
</dbReference>
<dbReference type="InterPro" id="IPR001792">
    <property type="entry name" value="Acylphosphatase-like_dom"/>
</dbReference>
<dbReference type="InterPro" id="IPR036046">
    <property type="entry name" value="Acylphosphatase-like_dom_sf"/>
</dbReference>
<dbReference type="SUPFAM" id="SSF159127">
    <property type="entry name" value="HupF/HypC-like"/>
    <property type="match status" value="1"/>
</dbReference>